<feature type="region of interest" description="Disordered" evidence="2">
    <location>
        <begin position="190"/>
        <end position="349"/>
    </location>
</feature>
<dbReference type="Proteomes" id="UP000553632">
    <property type="component" value="Unassembled WGS sequence"/>
</dbReference>
<dbReference type="SMART" id="SM00240">
    <property type="entry name" value="FHA"/>
    <property type="match status" value="1"/>
</dbReference>
<feature type="compositionally biased region" description="Basic and acidic residues" evidence="2">
    <location>
        <begin position="894"/>
        <end position="914"/>
    </location>
</feature>
<evidence type="ECO:0000313" key="4">
    <source>
        <dbReference type="EMBL" id="KAF4706740.1"/>
    </source>
</evidence>
<dbReference type="InterPro" id="IPR000253">
    <property type="entry name" value="FHA_dom"/>
</dbReference>
<feature type="coiled-coil region" evidence="1">
    <location>
        <begin position="753"/>
        <end position="780"/>
    </location>
</feature>
<dbReference type="Pfam" id="PF00498">
    <property type="entry name" value="FHA"/>
    <property type="match status" value="1"/>
</dbReference>
<feature type="region of interest" description="Disordered" evidence="2">
    <location>
        <begin position="141"/>
        <end position="177"/>
    </location>
</feature>
<feature type="domain" description="FHA" evidence="3">
    <location>
        <begin position="21"/>
        <end position="77"/>
    </location>
</feature>
<dbReference type="PROSITE" id="PS50006">
    <property type="entry name" value="FHA_DOMAIN"/>
    <property type="match status" value="1"/>
</dbReference>
<accession>A0A7J6QGR7</accession>
<dbReference type="CDD" id="cd00060">
    <property type="entry name" value="FHA"/>
    <property type="match status" value="1"/>
</dbReference>
<keyword evidence="5" id="KW-1185">Reference proteome</keyword>
<evidence type="ECO:0000256" key="1">
    <source>
        <dbReference type="SAM" id="Coils"/>
    </source>
</evidence>
<reference evidence="4 5" key="1">
    <citation type="submission" date="2020-04" db="EMBL/GenBank/DDBJ databases">
        <title>Perkinsus olseni comparative genomics.</title>
        <authorList>
            <person name="Bogema D.R."/>
        </authorList>
    </citation>
    <scope>NUCLEOTIDE SEQUENCE [LARGE SCALE GENOMIC DNA]</scope>
    <source>
        <strain evidence="4 5">ATCC PRA-207</strain>
    </source>
</reference>
<feature type="compositionally biased region" description="Basic and acidic residues" evidence="2">
    <location>
        <begin position="932"/>
        <end position="945"/>
    </location>
</feature>
<evidence type="ECO:0000313" key="5">
    <source>
        <dbReference type="Proteomes" id="UP000553632"/>
    </source>
</evidence>
<sequence>MPVYGRLRGRHTLYELEELTVSIGRDADNDIILDSKGISRYQAVLEFHSCTSSATRKFATITDQNSVNGTFVNGIRVHPRQPHRLINGDIIVFSAFEKDTYRYEATGLIPSTLSTEAPNPMGAGVNDGAEAAQMSRTYGAAGKPTVVDARGSLDLHDGDERRTRKRPLPQQVSSSDLEAPVAAAAVMVHSPPRSSHEVLPFPNRASADTPRTLQEAAAVRRPRARRGPLSASPSTAAGRRQRASSISTPEWPRSPARSRSAEPSHRPRWRQSIADPSHHGSEGSGGDGHHRGGPSQSGRPREPERTIQQPGTPRQRGDYPGEPGMKTESPDRGRVRSPRHSMEDHQAGQVQYDVFVTEMESLLRLDMSGSMTMQEREGRVRDDVGRIQSSLVDMLIAKSRPAVLSESVREKEEAFATLIKELTSHRERFNRLLPAPNASDASSEISRRNITTLSRMLYGSIDGGSSLRGAVGGDDDDGGTVAADLMKGVWALREADRAEANCKRRWTALLTELRAQQQNIKVLRRAVDDKLSTPITEALERLRDDLTSVIDKNDDGRAVAVILEAMEAADRQHRTMQKRLIQLTAKYEAMRENLRSTQAGADEDKEALRDALIEARTGGGAMRVAELNEAIEHCGERCAAVLEENSKMRAAMDDIIGVIKQDKISEVVRRYLDDQKSAAAEAAARDRKLQCLEEEVLKSGEKLRTAEQTIRCQSEEIDTLLGRLRDEEAVNRRLMQAAAPAEGESAEEGRVSKEIVEELLEGRDARIAQLESEAAALRRQLADTPVHRGNVIDRPEKEAPGIEGPAFRHHSDKEAEDSDVDRAGAPPPFTLEKQLRPVIMPRQMEAALLSEPSSSRRIGDVLHFYRGEAREENASPGPPAGSVEDDGLAALSTERSEEKVGREIDRELERECRVESVPSSSVYGDDGISCLFDKRTDSDVPDHCS</sequence>
<evidence type="ECO:0000256" key="2">
    <source>
        <dbReference type="SAM" id="MobiDB-lite"/>
    </source>
</evidence>
<dbReference type="EMBL" id="JABANO010033494">
    <property type="protein sequence ID" value="KAF4706740.1"/>
    <property type="molecule type" value="Genomic_DNA"/>
</dbReference>
<gene>
    <name evidence="4" type="ORF">FOZ63_033597</name>
</gene>
<evidence type="ECO:0000259" key="3">
    <source>
        <dbReference type="PROSITE" id="PS50006"/>
    </source>
</evidence>
<feature type="compositionally biased region" description="Low complexity" evidence="2">
    <location>
        <begin position="249"/>
        <end position="258"/>
    </location>
</feature>
<dbReference type="SUPFAM" id="SSF49879">
    <property type="entry name" value="SMAD/FHA domain"/>
    <property type="match status" value="1"/>
</dbReference>
<dbReference type="InterPro" id="IPR008984">
    <property type="entry name" value="SMAD_FHA_dom_sf"/>
</dbReference>
<feature type="region of interest" description="Disordered" evidence="2">
    <location>
        <begin position="867"/>
        <end position="945"/>
    </location>
</feature>
<feature type="compositionally biased region" description="Basic and acidic residues" evidence="2">
    <location>
        <begin position="328"/>
        <end position="346"/>
    </location>
</feature>
<dbReference type="AlphaFoldDB" id="A0A7J6QGR7"/>
<feature type="region of interest" description="Disordered" evidence="2">
    <location>
        <begin position="786"/>
        <end position="833"/>
    </location>
</feature>
<dbReference type="Gene3D" id="2.60.200.20">
    <property type="match status" value="1"/>
</dbReference>
<name>A0A7J6QGR7_PEROL</name>
<organism evidence="4 5">
    <name type="scientific">Perkinsus olseni</name>
    <name type="common">Perkinsus atlanticus</name>
    <dbReference type="NCBI Taxonomy" id="32597"/>
    <lineage>
        <taxon>Eukaryota</taxon>
        <taxon>Sar</taxon>
        <taxon>Alveolata</taxon>
        <taxon>Perkinsozoa</taxon>
        <taxon>Perkinsea</taxon>
        <taxon>Perkinsida</taxon>
        <taxon>Perkinsidae</taxon>
        <taxon>Perkinsus</taxon>
    </lineage>
</organism>
<comment type="caution">
    <text evidence="4">The sequence shown here is derived from an EMBL/GenBank/DDBJ whole genome shotgun (WGS) entry which is preliminary data.</text>
</comment>
<keyword evidence="1" id="KW-0175">Coiled coil</keyword>
<feature type="coiled-coil region" evidence="1">
    <location>
        <begin position="566"/>
        <end position="593"/>
    </location>
</feature>
<proteinExistence type="predicted"/>
<feature type="compositionally biased region" description="Basic and acidic residues" evidence="2">
    <location>
        <begin position="151"/>
        <end position="162"/>
    </location>
</feature>
<feature type="compositionally biased region" description="Basic and acidic residues" evidence="2">
    <location>
        <begin position="790"/>
        <end position="800"/>
    </location>
</feature>
<protein>
    <recommendedName>
        <fullName evidence="3">FHA domain-containing protein</fullName>
    </recommendedName>
</protein>